<keyword evidence="1" id="KW-0067">ATP-binding</keyword>
<gene>
    <name evidence="3" type="primary">rimK_1</name>
    <name evidence="3" type="ORF">BN996_02534</name>
</gene>
<dbReference type="Proteomes" id="UP000198902">
    <property type="component" value="Unassembled WGS sequence"/>
</dbReference>
<dbReference type="SUPFAM" id="SSF56059">
    <property type="entry name" value="Glutathione synthetase ATP-binding domain-like"/>
    <property type="match status" value="1"/>
</dbReference>
<dbReference type="Pfam" id="PF08443">
    <property type="entry name" value="RimK"/>
    <property type="match status" value="1"/>
</dbReference>
<dbReference type="RefSeq" id="WP_089779435.1">
    <property type="nucleotide sequence ID" value="NZ_CABLRR010000002.1"/>
</dbReference>
<name>A0A0D6JT37_9EURY</name>
<dbReference type="AlphaFoldDB" id="A0A0D6JT37"/>
<dbReference type="OrthoDB" id="312280at2157"/>
<feature type="domain" description="ATP-grasp" evidence="2">
    <location>
        <begin position="88"/>
        <end position="288"/>
    </location>
</feature>
<dbReference type="GO" id="GO:0046872">
    <property type="term" value="F:metal ion binding"/>
    <property type="evidence" value="ECO:0007669"/>
    <property type="project" value="InterPro"/>
</dbReference>
<dbReference type="InterPro" id="IPR013651">
    <property type="entry name" value="ATP-grasp_RimK-type"/>
</dbReference>
<evidence type="ECO:0000256" key="1">
    <source>
        <dbReference type="PROSITE-ProRule" id="PRU00409"/>
    </source>
</evidence>
<dbReference type="InterPro" id="IPR011761">
    <property type="entry name" value="ATP-grasp"/>
</dbReference>
<protein>
    <submittedName>
        <fullName evidence="3">Ribosomal protein S6 modification protein</fullName>
    </submittedName>
</protein>
<dbReference type="InterPro" id="IPR013815">
    <property type="entry name" value="ATP_grasp_subdomain_1"/>
</dbReference>
<evidence type="ECO:0000259" key="2">
    <source>
        <dbReference type="PROSITE" id="PS50975"/>
    </source>
</evidence>
<evidence type="ECO:0000313" key="3">
    <source>
        <dbReference type="EMBL" id="CQR51048.1"/>
    </source>
</evidence>
<dbReference type="EMBL" id="CSTE01000002">
    <property type="protein sequence ID" value="CQR51048.1"/>
    <property type="molecule type" value="Genomic_DNA"/>
</dbReference>
<accession>A0A0D6JT37</accession>
<dbReference type="GO" id="GO:0005737">
    <property type="term" value="C:cytoplasm"/>
    <property type="evidence" value="ECO:0007669"/>
    <property type="project" value="TreeGrafter"/>
</dbReference>
<keyword evidence="4" id="KW-1185">Reference proteome</keyword>
<keyword evidence="1" id="KW-0547">Nucleotide-binding</keyword>
<organism evidence="3 4">
    <name type="scientific">Haloferax massiliensis</name>
    <dbReference type="NCBI Taxonomy" id="1476858"/>
    <lineage>
        <taxon>Archaea</taxon>
        <taxon>Methanobacteriati</taxon>
        <taxon>Methanobacteriota</taxon>
        <taxon>Stenosarchaea group</taxon>
        <taxon>Halobacteria</taxon>
        <taxon>Halobacteriales</taxon>
        <taxon>Haloferacaceae</taxon>
        <taxon>Haloferax</taxon>
    </lineage>
</organism>
<sequence length="290" mass="31336">MLRLAVTTSSETFERMRGPLGDRGIDVGHLPAEGFALDLSTPPAEPFDVGFVYPSRPMEGGVVTARHDLPWVNTREDVLTSRNKAGVIAALERAGLPVPRSVCVSNPADESDLLDAVESAGLDYPVVVKPNSTTRGVGIAKAHDPDSLSGHADVLSLVHDFRATGDKSFLIQEWLPDARDYRAMVLDGEVVGAVERRLSDGARDGGRWKHNVHRGAEAVGVALPKRHRDLAEAVADELGIRYLGVDLLESDGRVVVSETNARPTIDDDAKYDDGFFDRLAALVERVAKKS</sequence>
<dbReference type="PANTHER" id="PTHR21621:SF0">
    <property type="entry name" value="BETA-CITRYLGLUTAMATE SYNTHASE B-RELATED"/>
    <property type="match status" value="1"/>
</dbReference>
<reference evidence="4" key="1">
    <citation type="submission" date="2015-03" db="EMBL/GenBank/DDBJ databases">
        <authorList>
            <person name="Urmite Genomes"/>
        </authorList>
    </citation>
    <scope>NUCLEOTIDE SEQUENCE [LARGE SCALE GENOMIC DNA]</scope>
    <source>
        <strain evidence="4">Arc-Hr</strain>
    </source>
</reference>
<dbReference type="Gene3D" id="3.30.470.20">
    <property type="entry name" value="ATP-grasp fold, B domain"/>
    <property type="match status" value="1"/>
</dbReference>
<dbReference type="Gene3D" id="3.30.1490.20">
    <property type="entry name" value="ATP-grasp fold, A domain"/>
    <property type="match status" value="1"/>
</dbReference>
<dbReference type="GO" id="GO:0016879">
    <property type="term" value="F:ligase activity, forming carbon-nitrogen bonds"/>
    <property type="evidence" value="ECO:0007669"/>
    <property type="project" value="TreeGrafter"/>
</dbReference>
<dbReference type="GO" id="GO:0005524">
    <property type="term" value="F:ATP binding"/>
    <property type="evidence" value="ECO:0007669"/>
    <property type="project" value="UniProtKB-UniRule"/>
</dbReference>
<proteinExistence type="predicted"/>
<evidence type="ECO:0000313" key="4">
    <source>
        <dbReference type="Proteomes" id="UP000198902"/>
    </source>
</evidence>
<dbReference type="PANTHER" id="PTHR21621">
    <property type="entry name" value="RIBOSOMAL PROTEIN S6 MODIFICATION PROTEIN"/>
    <property type="match status" value="1"/>
</dbReference>
<dbReference type="PROSITE" id="PS50975">
    <property type="entry name" value="ATP_GRASP"/>
    <property type="match status" value="1"/>
</dbReference>